<reference evidence="1 2" key="1">
    <citation type="submission" date="2020-08" db="EMBL/GenBank/DDBJ databases">
        <title>A Genomic Blueprint of the Chicken Gut Microbiome.</title>
        <authorList>
            <person name="Gilroy R."/>
            <person name="Ravi A."/>
            <person name="Getino M."/>
            <person name="Pursley I."/>
            <person name="Horton D.L."/>
            <person name="Alikhan N.-F."/>
            <person name="Baker D."/>
            <person name="Gharbi K."/>
            <person name="Hall N."/>
            <person name="Watson M."/>
            <person name="Adriaenssens E.M."/>
            <person name="Foster-Nyarko E."/>
            <person name="Jarju S."/>
            <person name="Secka A."/>
            <person name="Antonio M."/>
            <person name="Oren A."/>
            <person name="Chaudhuri R."/>
            <person name="La Ragione R.M."/>
            <person name="Hildebrand F."/>
            <person name="Pallen M.J."/>
        </authorList>
    </citation>
    <scope>NUCLEOTIDE SEQUENCE [LARGE SCALE GENOMIC DNA]</scope>
    <source>
        <strain evidence="1 2">Sa1CVA4</strain>
    </source>
</reference>
<proteinExistence type="predicted"/>
<gene>
    <name evidence="1" type="ORF">H9628_11070</name>
</gene>
<sequence length="177" mass="19635">MRDSSGTDNADFRTRAVILCSDPSISILAQQIFRTNDINAAWVSNDTRNGSDFLILSTGDINTAAAFKPTIAMIGSGFTDQNWQSLPENITPGGILIYPQVLENGIPETSVFFRKLPFEIADYQMKSNEITINTDFGELSLGNLKEDVARDLRGLQLFCSQFGIMEEDFFATLAELY</sequence>
<organism evidence="1 2">
    <name type="scientific">Kaistella pullorum</name>
    <dbReference type="NCBI Taxonomy" id="2763074"/>
    <lineage>
        <taxon>Bacteria</taxon>
        <taxon>Pseudomonadati</taxon>
        <taxon>Bacteroidota</taxon>
        <taxon>Flavobacteriia</taxon>
        <taxon>Flavobacteriales</taxon>
        <taxon>Weeksellaceae</taxon>
        <taxon>Chryseobacterium group</taxon>
        <taxon>Kaistella</taxon>
    </lineage>
</organism>
<comment type="caution">
    <text evidence="1">The sequence shown here is derived from an EMBL/GenBank/DDBJ whole genome shotgun (WGS) entry which is preliminary data.</text>
</comment>
<keyword evidence="2" id="KW-1185">Reference proteome</keyword>
<dbReference type="EMBL" id="JACSPS010000004">
    <property type="protein sequence ID" value="MBD8019011.1"/>
    <property type="molecule type" value="Genomic_DNA"/>
</dbReference>
<name>A0ABR8WQP0_9FLAO</name>
<dbReference type="RefSeq" id="WP_251834204.1">
    <property type="nucleotide sequence ID" value="NZ_JACSPS010000004.1"/>
</dbReference>
<accession>A0ABR8WQP0</accession>
<dbReference type="Proteomes" id="UP000626242">
    <property type="component" value="Unassembled WGS sequence"/>
</dbReference>
<protein>
    <submittedName>
        <fullName evidence="1">Uncharacterized protein</fullName>
    </submittedName>
</protein>
<evidence type="ECO:0000313" key="2">
    <source>
        <dbReference type="Proteomes" id="UP000626242"/>
    </source>
</evidence>
<evidence type="ECO:0000313" key="1">
    <source>
        <dbReference type="EMBL" id="MBD8019011.1"/>
    </source>
</evidence>